<gene>
    <name evidence="1" type="ORF">D5086_0000298150</name>
</gene>
<protein>
    <submittedName>
        <fullName evidence="1">Uncharacterized protein</fullName>
    </submittedName>
</protein>
<dbReference type="AlphaFoldDB" id="A0A4U5MXV6"/>
<proteinExistence type="predicted"/>
<evidence type="ECO:0000313" key="1">
    <source>
        <dbReference type="EMBL" id="TKR74212.1"/>
    </source>
</evidence>
<sequence length="136" mass="15553">MKLLSTIHVAEQWRHGLRLPLSSSSSSFFFYTMSPTFTLHEQWRHGVEEEEDEDEGEGKELVESFLCVFAKRVIIYCVVIQLQQKPREAASIEPYKCILCISWETEGSPLLLLPTISLMETMPDQLVAIHKAGLLN</sequence>
<accession>A0A4U5MXV6</accession>
<dbReference type="EMBL" id="RCHU01001174">
    <property type="protein sequence ID" value="TKR74212.1"/>
    <property type="molecule type" value="Genomic_DNA"/>
</dbReference>
<reference evidence="1" key="1">
    <citation type="submission" date="2018-10" db="EMBL/GenBank/DDBJ databases">
        <title>Population genomic analysis revealed the cold adaptation of white poplar.</title>
        <authorList>
            <person name="Liu Y.-J."/>
        </authorList>
    </citation>
    <scope>NUCLEOTIDE SEQUENCE [LARGE SCALE GENOMIC DNA]</scope>
    <source>
        <strain evidence="1">PAL-ZL1</strain>
    </source>
</reference>
<organism evidence="1">
    <name type="scientific">Populus alba</name>
    <name type="common">White poplar</name>
    <dbReference type="NCBI Taxonomy" id="43335"/>
    <lineage>
        <taxon>Eukaryota</taxon>
        <taxon>Viridiplantae</taxon>
        <taxon>Streptophyta</taxon>
        <taxon>Embryophyta</taxon>
        <taxon>Tracheophyta</taxon>
        <taxon>Spermatophyta</taxon>
        <taxon>Magnoliopsida</taxon>
        <taxon>eudicotyledons</taxon>
        <taxon>Gunneridae</taxon>
        <taxon>Pentapetalae</taxon>
        <taxon>rosids</taxon>
        <taxon>fabids</taxon>
        <taxon>Malpighiales</taxon>
        <taxon>Salicaceae</taxon>
        <taxon>Saliceae</taxon>
        <taxon>Populus</taxon>
    </lineage>
</organism>
<comment type="caution">
    <text evidence="1">The sequence shown here is derived from an EMBL/GenBank/DDBJ whole genome shotgun (WGS) entry which is preliminary data.</text>
</comment>
<name>A0A4U5MXV6_POPAL</name>